<dbReference type="OrthoDB" id="9770965at2"/>
<keyword evidence="1 2" id="KW-0443">Lipid metabolism</keyword>
<dbReference type="Gene3D" id="3.40.1090.10">
    <property type="entry name" value="Cytosolic phospholipase A2 catalytic domain"/>
    <property type="match status" value="2"/>
</dbReference>
<keyword evidence="5" id="KW-1185">Reference proteome</keyword>
<dbReference type="GO" id="GO:0016042">
    <property type="term" value="P:lipid catabolic process"/>
    <property type="evidence" value="ECO:0007669"/>
    <property type="project" value="UniProtKB-UniRule"/>
</dbReference>
<dbReference type="PANTHER" id="PTHR46394">
    <property type="entry name" value="ANNEXIN"/>
    <property type="match status" value="1"/>
</dbReference>
<evidence type="ECO:0000256" key="1">
    <source>
        <dbReference type="ARBA" id="ARBA00023098"/>
    </source>
</evidence>
<evidence type="ECO:0000256" key="2">
    <source>
        <dbReference type="PROSITE-ProRule" id="PRU01161"/>
    </source>
</evidence>
<reference evidence="4 5" key="1">
    <citation type="submission" date="2017-03" db="EMBL/GenBank/DDBJ databases">
        <title>Isolation of Levoglucosan Utilizing Bacteria.</title>
        <authorList>
            <person name="Arya A.S."/>
        </authorList>
    </citation>
    <scope>NUCLEOTIDE SEQUENCE [LARGE SCALE GENOMIC DNA]</scope>
    <source>
        <strain evidence="4 5">MEC069</strain>
    </source>
</reference>
<evidence type="ECO:0000313" key="4">
    <source>
        <dbReference type="EMBL" id="TFE87513.1"/>
    </source>
</evidence>
<feature type="active site" description="Proton acceptor" evidence="2">
    <location>
        <position position="198"/>
    </location>
</feature>
<dbReference type="AlphaFoldDB" id="A0A4Y8Q1H0"/>
<dbReference type="GO" id="GO:0016787">
    <property type="term" value="F:hydrolase activity"/>
    <property type="evidence" value="ECO:0007669"/>
    <property type="project" value="UniProtKB-UniRule"/>
</dbReference>
<dbReference type="CDD" id="cd07207">
    <property type="entry name" value="Pat_ExoU_VipD_like"/>
    <property type="match status" value="1"/>
</dbReference>
<feature type="short sequence motif" description="GXSXG" evidence="2">
    <location>
        <begin position="36"/>
        <end position="40"/>
    </location>
</feature>
<dbReference type="EMBL" id="MYFO01000013">
    <property type="protein sequence ID" value="TFE87513.1"/>
    <property type="molecule type" value="Genomic_DNA"/>
</dbReference>
<feature type="short sequence motif" description="DGA/G" evidence="2">
    <location>
        <begin position="198"/>
        <end position="200"/>
    </location>
</feature>
<dbReference type="RefSeq" id="WP_134753028.1">
    <property type="nucleotide sequence ID" value="NZ_MYFO02000010.1"/>
</dbReference>
<dbReference type="InterPro" id="IPR016035">
    <property type="entry name" value="Acyl_Trfase/lysoPLipase"/>
</dbReference>
<gene>
    <name evidence="4" type="ORF">B5M42_11835</name>
</gene>
<evidence type="ECO:0000259" key="3">
    <source>
        <dbReference type="PROSITE" id="PS51635"/>
    </source>
</evidence>
<dbReference type="PROSITE" id="PS51635">
    <property type="entry name" value="PNPLA"/>
    <property type="match status" value="1"/>
</dbReference>
<name>A0A4Y8Q1H0_9BACL</name>
<feature type="active site" description="Nucleophile" evidence="2">
    <location>
        <position position="38"/>
    </location>
</feature>
<feature type="domain" description="PNPLA" evidence="3">
    <location>
        <begin position="5"/>
        <end position="211"/>
    </location>
</feature>
<dbReference type="InterPro" id="IPR052580">
    <property type="entry name" value="Lipid_Hydrolase"/>
</dbReference>
<sequence>MKINGVFEGGGVKGIALAGAVSAAEAKGYTFHQVAGTSAGAIVAAFLAAGYSGTELKTLIMQMPFTSFLQRAPIFNTRIIGPAARLWLKKGLYSGEALEHWVQQKLLLKGVRTFADLKLNQLRIIASDISQGKLLVLPDDIAQYGIDPLKLSVAKAVRMSTSIPYFFDPVMIRKAPIGAEKGPGKPEPFKQQFVYIVDGGLLSNFPLWVFDRETYVERVPVVGFQLVGKSTNAMHVINGPISMFQALFETMLSAHDERYIEQQNRFRTVKIPTLGVRNTDFNLSEETSLALYESGYAASDYYFQKWSREMYEKQYEKYVLRRP</sequence>
<dbReference type="InterPro" id="IPR002641">
    <property type="entry name" value="PNPLA_dom"/>
</dbReference>
<dbReference type="PANTHER" id="PTHR46394:SF1">
    <property type="entry name" value="PNPLA DOMAIN-CONTAINING PROTEIN"/>
    <property type="match status" value="1"/>
</dbReference>
<accession>A0A4Y8Q1H0</accession>
<organism evidence="4 5">
    <name type="scientific">Paenibacillus athensensis</name>
    <dbReference type="NCBI Taxonomy" id="1967502"/>
    <lineage>
        <taxon>Bacteria</taxon>
        <taxon>Bacillati</taxon>
        <taxon>Bacillota</taxon>
        <taxon>Bacilli</taxon>
        <taxon>Bacillales</taxon>
        <taxon>Paenibacillaceae</taxon>
        <taxon>Paenibacillus</taxon>
    </lineage>
</organism>
<protein>
    <submittedName>
        <fullName evidence="4">Patatin</fullName>
    </submittedName>
</protein>
<feature type="short sequence motif" description="GXGXXG" evidence="2">
    <location>
        <begin position="9"/>
        <end position="14"/>
    </location>
</feature>
<dbReference type="Proteomes" id="UP000298246">
    <property type="component" value="Unassembled WGS sequence"/>
</dbReference>
<evidence type="ECO:0000313" key="5">
    <source>
        <dbReference type="Proteomes" id="UP000298246"/>
    </source>
</evidence>
<proteinExistence type="predicted"/>
<comment type="caution">
    <text evidence="4">The sequence shown here is derived from an EMBL/GenBank/DDBJ whole genome shotgun (WGS) entry which is preliminary data.</text>
</comment>
<dbReference type="Pfam" id="PF01734">
    <property type="entry name" value="Patatin"/>
    <property type="match status" value="1"/>
</dbReference>
<keyword evidence="2" id="KW-0442">Lipid degradation</keyword>
<keyword evidence="2" id="KW-0378">Hydrolase</keyword>
<dbReference type="SUPFAM" id="SSF52151">
    <property type="entry name" value="FabD/lysophospholipase-like"/>
    <property type="match status" value="1"/>
</dbReference>